<sequence length="80" mass="8541">MSSREIGKITSVGIHGVIADVNSDLGNYINTVDGILFVGEVGSYVSIYEIGRTIIAEIVGVDEKTQTTNSGELIKPNSKR</sequence>
<protein>
    <submittedName>
        <fullName evidence="1">Uncharacterized protein</fullName>
    </submittedName>
</protein>
<organism evidence="1 2">
    <name type="scientific">Eubacterium uniforme</name>
    <dbReference type="NCBI Taxonomy" id="39495"/>
    <lineage>
        <taxon>Bacteria</taxon>
        <taxon>Bacillati</taxon>
        <taxon>Bacillota</taxon>
        <taxon>Clostridia</taxon>
        <taxon>Eubacteriales</taxon>
        <taxon>Eubacteriaceae</taxon>
        <taxon>Eubacterium</taxon>
    </lineage>
</organism>
<keyword evidence="2" id="KW-1185">Reference proteome</keyword>
<evidence type="ECO:0000313" key="1">
    <source>
        <dbReference type="EMBL" id="SKA69187.1"/>
    </source>
</evidence>
<dbReference type="STRING" id="39495.SAMN02745111_01813"/>
<reference evidence="1 2" key="1">
    <citation type="submission" date="2017-02" db="EMBL/GenBank/DDBJ databases">
        <authorList>
            <person name="Peterson S.W."/>
        </authorList>
    </citation>
    <scope>NUCLEOTIDE SEQUENCE [LARGE SCALE GENOMIC DNA]</scope>
    <source>
        <strain evidence="1 2">ATCC 35992</strain>
    </source>
</reference>
<proteinExistence type="predicted"/>
<dbReference type="EMBL" id="FUXZ01000010">
    <property type="protein sequence ID" value="SKA69187.1"/>
    <property type="molecule type" value="Genomic_DNA"/>
</dbReference>
<gene>
    <name evidence="1" type="ORF">SAMN02745111_01813</name>
</gene>
<accession>A0A1T4VW58</accession>
<dbReference type="Proteomes" id="UP000190814">
    <property type="component" value="Unassembled WGS sequence"/>
</dbReference>
<dbReference type="RefSeq" id="WP_242943028.1">
    <property type="nucleotide sequence ID" value="NZ_FUXZ01000010.1"/>
</dbReference>
<name>A0A1T4VW58_9FIRM</name>
<dbReference type="AlphaFoldDB" id="A0A1T4VW58"/>
<evidence type="ECO:0000313" key="2">
    <source>
        <dbReference type="Proteomes" id="UP000190814"/>
    </source>
</evidence>